<keyword evidence="1" id="KW-0472">Membrane</keyword>
<comment type="caution">
    <text evidence="2">The sequence shown here is derived from an EMBL/GenBank/DDBJ whole genome shotgun (WGS) entry which is preliminary data.</text>
</comment>
<name>A0ABR8RWS7_9CELL</name>
<keyword evidence="1" id="KW-1133">Transmembrane helix</keyword>
<reference evidence="2 3" key="1">
    <citation type="submission" date="2020-08" db="EMBL/GenBank/DDBJ databases">
        <title>A Genomic Blueprint of the Chicken Gut Microbiome.</title>
        <authorList>
            <person name="Gilroy R."/>
            <person name="Ravi A."/>
            <person name="Getino M."/>
            <person name="Pursley I."/>
            <person name="Horton D.L."/>
            <person name="Alikhan N.-F."/>
            <person name="Baker D."/>
            <person name="Gharbi K."/>
            <person name="Hall N."/>
            <person name="Watson M."/>
            <person name="Adriaenssens E.M."/>
            <person name="Foster-Nyarko E."/>
            <person name="Jarju S."/>
            <person name="Secka A."/>
            <person name="Antonio M."/>
            <person name="Oren A."/>
            <person name="Chaudhuri R."/>
            <person name="La Ragione R.M."/>
            <person name="Hildebrand F."/>
            <person name="Pallen M.J."/>
        </authorList>
    </citation>
    <scope>NUCLEOTIDE SEQUENCE [LARGE SCALE GENOMIC DNA]</scope>
    <source>
        <strain evidence="2 3">Sa4CUA1</strain>
    </source>
</reference>
<protein>
    <submittedName>
        <fullName evidence="2">Uncharacterized protein</fullName>
    </submittedName>
</protein>
<dbReference type="Proteomes" id="UP000641803">
    <property type="component" value="Unassembled WGS sequence"/>
</dbReference>
<feature type="transmembrane region" description="Helical" evidence="1">
    <location>
        <begin position="6"/>
        <end position="27"/>
    </location>
</feature>
<keyword evidence="3" id="KW-1185">Reference proteome</keyword>
<proteinExistence type="predicted"/>
<sequence>MTSATCALVATVIPVFLLAGFLGQGLLRKSRTFRGSTRLLLLGYVAFSAGMTLVAAVGANDDGLSGVAAWLAWTALSLGVFAITLEAYIQIFEPSAEQR</sequence>
<dbReference type="EMBL" id="JACSQQ010000045">
    <property type="protein sequence ID" value="MBD7952245.1"/>
    <property type="molecule type" value="Genomic_DNA"/>
</dbReference>
<dbReference type="RefSeq" id="WP_191797859.1">
    <property type="nucleotide sequence ID" value="NZ_JACSQQ010000045.1"/>
</dbReference>
<evidence type="ECO:0000313" key="2">
    <source>
        <dbReference type="EMBL" id="MBD7952245.1"/>
    </source>
</evidence>
<organism evidence="2 3">
    <name type="scientific">Oerskovia rustica</name>
    <dbReference type="NCBI Taxonomy" id="2762237"/>
    <lineage>
        <taxon>Bacteria</taxon>
        <taxon>Bacillati</taxon>
        <taxon>Actinomycetota</taxon>
        <taxon>Actinomycetes</taxon>
        <taxon>Micrococcales</taxon>
        <taxon>Cellulomonadaceae</taxon>
        <taxon>Oerskovia</taxon>
    </lineage>
</organism>
<keyword evidence="1" id="KW-0812">Transmembrane</keyword>
<evidence type="ECO:0000313" key="3">
    <source>
        <dbReference type="Proteomes" id="UP000641803"/>
    </source>
</evidence>
<gene>
    <name evidence="2" type="ORF">H9652_17730</name>
</gene>
<evidence type="ECO:0000256" key="1">
    <source>
        <dbReference type="SAM" id="Phobius"/>
    </source>
</evidence>
<feature type="transmembrane region" description="Helical" evidence="1">
    <location>
        <begin position="39"/>
        <end position="58"/>
    </location>
</feature>
<accession>A0ABR8RWS7</accession>
<feature type="transmembrane region" description="Helical" evidence="1">
    <location>
        <begin position="70"/>
        <end position="89"/>
    </location>
</feature>